<dbReference type="CDD" id="cd03146">
    <property type="entry name" value="GAT1_Peptidase_E"/>
    <property type="match status" value="1"/>
</dbReference>
<accession>A0ABW3FZS5</accession>
<name>A0ABW3FZS5_9PSEU</name>
<dbReference type="Gene3D" id="3.40.50.880">
    <property type="match status" value="1"/>
</dbReference>
<dbReference type="EC" id="3.4.13.21" evidence="5"/>
<dbReference type="NCBIfam" id="NF003642">
    <property type="entry name" value="PRK05282.1"/>
    <property type="match status" value="1"/>
</dbReference>
<keyword evidence="4" id="KW-0720">Serine protease</keyword>
<reference evidence="6" key="1">
    <citation type="journal article" date="2019" name="Int. J. Syst. Evol. Microbiol.">
        <title>The Global Catalogue of Microorganisms (GCM) 10K type strain sequencing project: providing services to taxonomists for standard genome sequencing and annotation.</title>
        <authorList>
            <consortium name="The Broad Institute Genomics Platform"/>
            <consortium name="The Broad Institute Genome Sequencing Center for Infectious Disease"/>
            <person name="Wu L."/>
            <person name="Ma J."/>
        </authorList>
    </citation>
    <scope>NUCLEOTIDE SEQUENCE [LARGE SCALE GENOMIC DNA]</scope>
    <source>
        <strain evidence="6">CCUG 56401</strain>
    </source>
</reference>
<evidence type="ECO:0000256" key="2">
    <source>
        <dbReference type="ARBA" id="ARBA00022670"/>
    </source>
</evidence>
<keyword evidence="3 5" id="KW-0378">Hydrolase</keyword>
<comment type="caution">
    <text evidence="5">The sequence shown here is derived from an EMBL/GenBank/DDBJ whole genome shotgun (WGS) entry which is preliminary data.</text>
</comment>
<sequence length="240" mass="25849">MELLLLSSSTKHGTGFLEHALDAVAELLGDRKRLLFVPYAKRDHDGYVETVQAAVRPLGVTVEGIHRADDPVAAVRDAEAVFIGGGNSFRLLATLHRLGLLGALRDAVTGGTRYMGASAGTNMACPSLRTSNDMPIVQPASFEAIGLVPFQINPHYQDADPNSTHMGETREQRLAEFLEDNDVPVLGIREGSWLRVRGERADIGGTTGARLFTRGADAREISAGTDVTFLLDAEPKFDVP</sequence>
<dbReference type="GO" id="GO:0016805">
    <property type="term" value="F:dipeptidase activity"/>
    <property type="evidence" value="ECO:0007669"/>
    <property type="project" value="UniProtKB-KW"/>
</dbReference>
<dbReference type="Proteomes" id="UP001597018">
    <property type="component" value="Unassembled WGS sequence"/>
</dbReference>
<dbReference type="PANTHER" id="PTHR20842">
    <property type="entry name" value="PROTEASE S51 ALPHA-ASPARTYL DIPEPTIDASE"/>
    <property type="match status" value="1"/>
</dbReference>
<evidence type="ECO:0000313" key="5">
    <source>
        <dbReference type="EMBL" id="MFD0923483.1"/>
    </source>
</evidence>
<dbReference type="SUPFAM" id="SSF52317">
    <property type="entry name" value="Class I glutamine amidotransferase-like"/>
    <property type="match status" value="1"/>
</dbReference>
<keyword evidence="2" id="KW-0645">Protease</keyword>
<dbReference type="PANTHER" id="PTHR20842:SF0">
    <property type="entry name" value="ALPHA-ASPARTYL DIPEPTIDASE"/>
    <property type="match status" value="1"/>
</dbReference>
<keyword evidence="5" id="KW-0224">Dipeptidase</keyword>
<organism evidence="5 6">
    <name type="scientific">Saccharopolyspora rosea</name>
    <dbReference type="NCBI Taxonomy" id="524884"/>
    <lineage>
        <taxon>Bacteria</taxon>
        <taxon>Bacillati</taxon>
        <taxon>Actinomycetota</taxon>
        <taxon>Actinomycetes</taxon>
        <taxon>Pseudonocardiales</taxon>
        <taxon>Pseudonocardiaceae</taxon>
        <taxon>Saccharopolyspora</taxon>
    </lineage>
</organism>
<comment type="similarity">
    <text evidence="1">Belongs to the peptidase S51 family.</text>
</comment>
<dbReference type="RefSeq" id="WP_345601622.1">
    <property type="nucleotide sequence ID" value="NZ_BAABLT010000041.1"/>
</dbReference>
<evidence type="ECO:0000313" key="6">
    <source>
        <dbReference type="Proteomes" id="UP001597018"/>
    </source>
</evidence>
<gene>
    <name evidence="5" type="primary">pepE</name>
    <name evidence="5" type="ORF">ACFQ16_27395</name>
</gene>
<dbReference type="InterPro" id="IPR005320">
    <property type="entry name" value="Peptidase_S51"/>
</dbReference>
<evidence type="ECO:0000256" key="1">
    <source>
        <dbReference type="ARBA" id="ARBA00006534"/>
    </source>
</evidence>
<evidence type="ECO:0000256" key="3">
    <source>
        <dbReference type="ARBA" id="ARBA00022801"/>
    </source>
</evidence>
<dbReference type="Pfam" id="PF03575">
    <property type="entry name" value="Peptidase_S51"/>
    <property type="match status" value="1"/>
</dbReference>
<dbReference type="EMBL" id="JBHTIW010000035">
    <property type="protein sequence ID" value="MFD0923483.1"/>
    <property type="molecule type" value="Genomic_DNA"/>
</dbReference>
<protein>
    <submittedName>
        <fullName evidence="5">Dipeptidase PepE</fullName>
        <ecNumber evidence="5">3.4.13.21</ecNumber>
    </submittedName>
</protein>
<keyword evidence="6" id="KW-1185">Reference proteome</keyword>
<dbReference type="InterPro" id="IPR029062">
    <property type="entry name" value="Class_I_gatase-like"/>
</dbReference>
<proteinExistence type="inferred from homology"/>
<evidence type="ECO:0000256" key="4">
    <source>
        <dbReference type="ARBA" id="ARBA00022825"/>
    </source>
</evidence>